<comment type="caution">
    <text evidence="10">The sequence shown here is derived from an EMBL/GenBank/DDBJ whole genome shotgun (WGS) entry which is preliminary data.</text>
</comment>
<dbReference type="Proteomes" id="UP000238479">
    <property type="component" value="Chromosome 3"/>
</dbReference>
<accession>A0A2P6RD62</accession>
<name>A0A2P6RD62_ROSCH</name>
<gene>
    <name evidence="10" type="ORF">RchiOBHm_Chr3g0478441</name>
</gene>
<dbReference type="Gramene" id="PRQ44362">
    <property type="protein sequence ID" value="PRQ44362"/>
    <property type="gene ID" value="RchiOBHm_Chr3g0478441"/>
</dbReference>
<dbReference type="InterPro" id="IPR029071">
    <property type="entry name" value="Ubiquitin-like_domsf"/>
</dbReference>
<proteinExistence type="inferred from homology"/>
<sequence>MQIFMKTLTRTTFTLEVESSDTIDNVKAKIQKSIQKPKSEQSSRVRCVAVHLLYIC</sequence>
<evidence type="ECO:0000256" key="2">
    <source>
        <dbReference type="ARBA" id="ARBA00004496"/>
    </source>
</evidence>
<reference evidence="10 11" key="1">
    <citation type="journal article" date="2018" name="Nat. Genet.">
        <title>The Rosa genome provides new insights in the design of modern roses.</title>
        <authorList>
            <person name="Bendahmane M."/>
        </authorList>
    </citation>
    <scope>NUCLEOTIDE SEQUENCE [LARGE SCALE GENOMIC DNA]</scope>
    <source>
        <strain evidence="11">cv. Old Blush</strain>
    </source>
</reference>
<protein>
    <recommendedName>
        <fullName evidence="9">Ubiquitin-like domain-containing protein</fullName>
    </recommendedName>
</protein>
<comment type="subcellular location">
    <subcellularLocation>
        <location evidence="2">Cytoplasm</location>
    </subcellularLocation>
    <subcellularLocation>
        <location evidence="1">Nucleus</location>
    </subcellularLocation>
</comment>
<evidence type="ECO:0000256" key="6">
    <source>
        <dbReference type="ARBA" id="ARBA00022737"/>
    </source>
</evidence>
<dbReference type="STRING" id="74649.A0A2P6RD62"/>
<evidence type="ECO:0000256" key="5">
    <source>
        <dbReference type="ARBA" id="ARBA00022499"/>
    </source>
</evidence>
<dbReference type="GO" id="GO:0005737">
    <property type="term" value="C:cytoplasm"/>
    <property type="evidence" value="ECO:0007669"/>
    <property type="project" value="UniProtKB-SubCell"/>
</dbReference>
<dbReference type="PROSITE" id="PS50053">
    <property type="entry name" value="UBIQUITIN_2"/>
    <property type="match status" value="1"/>
</dbReference>
<keyword evidence="6" id="KW-0677">Repeat</keyword>
<evidence type="ECO:0000256" key="7">
    <source>
        <dbReference type="ARBA" id="ARBA00022843"/>
    </source>
</evidence>
<evidence type="ECO:0000259" key="9">
    <source>
        <dbReference type="PROSITE" id="PS50053"/>
    </source>
</evidence>
<keyword evidence="5" id="KW-1017">Isopeptide bond</keyword>
<evidence type="ECO:0000313" key="10">
    <source>
        <dbReference type="EMBL" id="PRQ44362.1"/>
    </source>
</evidence>
<evidence type="ECO:0000256" key="4">
    <source>
        <dbReference type="ARBA" id="ARBA00022490"/>
    </source>
</evidence>
<keyword evidence="11" id="KW-1185">Reference proteome</keyword>
<evidence type="ECO:0000256" key="1">
    <source>
        <dbReference type="ARBA" id="ARBA00004123"/>
    </source>
</evidence>
<dbReference type="InterPro" id="IPR050158">
    <property type="entry name" value="Ubiquitin_ubiquitin-like"/>
</dbReference>
<organism evidence="10 11">
    <name type="scientific">Rosa chinensis</name>
    <name type="common">China rose</name>
    <dbReference type="NCBI Taxonomy" id="74649"/>
    <lineage>
        <taxon>Eukaryota</taxon>
        <taxon>Viridiplantae</taxon>
        <taxon>Streptophyta</taxon>
        <taxon>Embryophyta</taxon>
        <taxon>Tracheophyta</taxon>
        <taxon>Spermatophyta</taxon>
        <taxon>Magnoliopsida</taxon>
        <taxon>eudicotyledons</taxon>
        <taxon>Gunneridae</taxon>
        <taxon>Pentapetalae</taxon>
        <taxon>rosids</taxon>
        <taxon>fabids</taxon>
        <taxon>Rosales</taxon>
        <taxon>Rosaceae</taxon>
        <taxon>Rosoideae</taxon>
        <taxon>Rosoideae incertae sedis</taxon>
        <taxon>Rosa</taxon>
    </lineage>
</organism>
<evidence type="ECO:0000256" key="3">
    <source>
        <dbReference type="ARBA" id="ARBA00008430"/>
    </source>
</evidence>
<dbReference type="Gene3D" id="3.10.20.90">
    <property type="entry name" value="Phosphatidylinositol 3-kinase Catalytic Subunit, Chain A, domain 1"/>
    <property type="match status" value="1"/>
</dbReference>
<keyword evidence="7" id="KW-0832">Ubl conjugation</keyword>
<dbReference type="GO" id="GO:0003729">
    <property type="term" value="F:mRNA binding"/>
    <property type="evidence" value="ECO:0007669"/>
    <property type="project" value="UniProtKB-ARBA"/>
</dbReference>
<keyword evidence="8" id="KW-0539">Nucleus</keyword>
<evidence type="ECO:0000256" key="8">
    <source>
        <dbReference type="ARBA" id="ARBA00023242"/>
    </source>
</evidence>
<evidence type="ECO:0000313" key="11">
    <source>
        <dbReference type="Proteomes" id="UP000238479"/>
    </source>
</evidence>
<dbReference type="GO" id="GO:0005634">
    <property type="term" value="C:nucleus"/>
    <property type="evidence" value="ECO:0007669"/>
    <property type="project" value="UniProtKB-SubCell"/>
</dbReference>
<dbReference type="AlphaFoldDB" id="A0A2P6RD62"/>
<dbReference type="Pfam" id="PF00240">
    <property type="entry name" value="ubiquitin"/>
    <property type="match status" value="1"/>
</dbReference>
<dbReference type="PANTHER" id="PTHR10666">
    <property type="entry name" value="UBIQUITIN"/>
    <property type="match status" value="1"/>
</dbReference>
<dbReference type="InterPro" id="IPR000626">
    <property type="entry name" value="Ubiquitin-like_dom"/>
</dbReference>
<comment type="similarity">
    <text evidence="3">Belongs to the ubiquitin family.</text>
</comment>
<feature type="domain" description="Ubiquitin-like" evidence="9">
    <location>
        <begin position="1"/>
        <end position="41"/>
    </location>
</feature>
<dbReference type="SUPFAM" id="SSF54236">
    <property type="entry name" value="Ubiquitin-like"/>
    <property type="match status" value="1"/>
</dbReference>
<keyword evidence="4" id="KW-0963">Cytoplasm</keyword>
<dbReference type="EMBL" id="PDCK01000041">
    <property type="protein sequence ID" value="PRQ44362.1"/>
    <property type="molecule type" value="Genomic_DNA"/>
</dbReference>
<dbReference type="FunFam" id="3.10.20.90:FF:000469">
    <property type="entry name" value="Polyubiquitin-C"/>
    <property type="match status" value="1"/>
</dbReference>